<dbReference type="RefSeq" id="WP_058949249.1">
    <property type="nucleotide sequence ID" value="NZ_BBXV01000008.1"/>
</dbReference>
<evidence type="ECO:0000256" key="19">
    <source>
        <dbReference type="RuleBase" id="RU004171"/>
    </source>
</evidence>
<comment type="pathway">
    <text evidence="2 18">Amino-acid biosynthesis; L-threonine biosynthesis; L-threonine from L-aspartate: step 3/5.</text>
</comment>
<dbReference type="NCBIfam" id="NF004976">
    <property type="entry name" value="PRK06349.1"/>
    <property type="match status" value="1"/>
</dbReference>
<evidence type="ECO:0000256" key="16">
    <source>
        <dbReference type="PIRSR" id="PIRSR000098-1"/>
    </source>
</evidence>
<comment type="similarity">
    <text evidence="4 19">Belongs to the homoserine dehydrogenase family.</text>
</comment>
<accession>A0A0U9H246</accession>
<dbReference type="PIRSF" id="PIRSF000098">
    <property type="entry name" value="Homoser_dehydrog"/>
    <property type="match status" value="1"/>
</dbReference>
<keyword evidence="14 18" id="KW-0486">Methionine biosynthesis</keyword>
<dbReference type="InterPro" id="IPR016204">
    <property type="entry name" value="HDH"/>
</dbReference>
<comment type="caution">
    <text evidence="21">The sequence shown here is derived from an EMBL/GenBank/DDBJ whole genome shotgun (WGS) entry which is preliminary data.</text>
</comment>
<dbReference type="Gene3D" id="3.30.70.260">
    <property type="match status" value="1"/>
</dbReference>
<evidence type="ECO:0000256" key="10">
    <source>
        <dbReference type="ARBA" id="ARBA00022857"/>
    </source>
</evidence>
<evidence type="ECO:0000256" key="2">
    <source>
        <dbReference type="ARBA" id="ARBA00005056"/>
    </source>
</evidence>
<dbReference type="InterPro" id="IPR019811">
    <property type="entry name" value="HDH_CS"/>
</dbReference>
<evidence type="ECO:0000256" key="8">
    <source>
        <dbReference type="ARBA" id="ARBA00022697"/>
    </source>
</evidence>
<evidence type="ECO:0000313" key="22">
    <source>
        <dbReference type="Proteomes" id="UP000052946"/>
    </source>
</evidence>
<dbReference type="FunFam" id="3.30.360.10:FF:000005">
    <property type="entry name" value="Homoserine dehydrogenase"/>
    <property type="match status" value="1"/>
</dbReference>
<evidence type="ECO:0000259" key="20">
    <source>
        <dbReference type="PROSITE" id="PS51671"/>
    </source>
</evidence>
<evidence type="ECO:0000256" key="6">
    <source>
        <dbReference type="ARBA" id="ARBA00013376"/>
    </source>
</evidence>
<evidence type="ECO:0000256" key="13">
    <source>
        <dbReference type="ARBA" id="ARBA00023053"/>
    </source>
</evidence>
<dbReference type="Pfam" id="PF00742">
    <property type="entry name" value="Homoserine_dh"/>
    <property type="match status" value="1"/>
</dbReference>
<protein>
    <recommendedName>
        <fullName evidence="6 18">Homoserine dehydrogenase</fullName>
        <ecNumber evidence="5 18">1.1.1.3</ecNumber>
    </recommendedName>
</protein>
<dbReference type="GO" id="GO:0009088">
    <property type="term" value="P:threonine biosynthetic process"/>
    <property type="evidence" value="ECO:0007669"/>
    <property type="project" value="UniProtKB-UniPathway"/>
</dbReference>
<dbReference type="SUPFAM" id="SSF55021">
    <property type="entry name" value="ACT-like"/>
    <property type="match status" value="1"/>
</dbReference>
<evidence type="ECO:0000256" key="1">
    <source>
        <dbReference type="ARBA" id="ARBA00001920"/>
    </source>
</evidence>
<dbReference type="GO" id="GO:0004412">
    <property type="term" value="F:homoserine dehydrogenase activity"/>
    <property type="evidence" value="ECO:0007669"/>
    <property type="project" value="UniProtKB-EC"/>
</dbReference>
<evidence type="ECO:0000256" key="9">
    <source>
        <dbReference type="ARBA" id="ARBA00022723"/>
    </source>
</evidence>
<dbReference type="Pfam" id="PF03447">
    <property type="entry name" value="NAD_binding_3"/>
    <property type="match status" value="1"/>
</dbReference>
<comment type="catalytic activity">
    <reaction evidence="15">
        <text>L-homoserine + NADP(+) = L-aspartate 4-semialdehyde + NADPH + H(+)</text>
        <dbReference type="Rhea" id="RHEA:15761"/>
        <dbReference type="ChEBI" id="CHEBI:15378"/>
        <dbReference type="ChEBI" id="CHEBI:57476"/>
        <dbReference type="ChEBI" id="CHEBI:57783"/>
        <dbReference type="ChEBI" id="CHEBI:58349"/>
        <dbReference type="ChEBI" id="CHEBI:537519"/>
        <dbReference type="EC" id="1.1.1.3"/>
    </reaction>
    <physiologicalReaction direction="right-to-left" evidence="15">
        <dbReference type="Rhea" id="RHEA:15763"/>
    </physiologicalReaction>
</comment>
<keyword evidence="7 18" id="KW-0028">Amino-acid biosynthesis</keyword>
<organism evidence="21 22">
    <name type="scientific">Oceanobacillus picturae</name>
    <dbReference type="NCBI Taxonomy" id="171693"/>
    <lineage>
        <taxon>Bacteria</taxon>
        <taxon>Bacillati</taxon>
        <taxon>Bacillota</taxon>
        <taxon>Bacilli</taxon>
        <taxon>Bacillales</taxon>
        <taxon>Bacillaceae</taxon>
        <taxon>Oceanobacillus</taxon>
    </lineage>
</organism>
<dbReference type="PROSITE" id="PS01042">
    <property type="entry name" value="HOMOSER_DHGENASE"/>
    <property type="match status" value="1"/>
</dbReference>
<evidence type="ECO:0000256" key="14">
    <source>
        <dbReference type="ARBA" id="ARBA00023167"/>
    </source>
</evidence>
<dbReference type="Proteomes" id="UP000052946">
    <property type="component" value="Unassembled WGS sequence"/>
</dbReference>
<dbReference type="EMBL" id="BBXV01000008">
    <property type="protein sequence ID" value="GAQ16511.1"/>
    <property type="molecule type" value="Genomic_DNA"/>
</dbReference>
<dbReference type="GO" id="GO:0050661">
    <property type="term" value="F:NADP binding"/>
    <property type="evidence" value="ECO:0007669"/>
    <property type="project" value="InterPro"/>
</dbReference>
<evidence type="ECO:0000256" key="18">
    <source>
        <dbReference type="RuleBase" id="RU000579"/>
    </source>
</evidence>
<dbReference type="UniPathway" id="UPA00051">
    <property type="reaction ID" value="UER00465"/>
</dbReference>
<dbReference type="Gene3D" id="3.30.360.10">
    <property type="entry name" value="Dihydrodipicolinate Reductase, domain 2"/>
    <property type="match status" value="1"/>
</dbReference>
<sequence length="442" mass="48469">MGEQVSVSLLGLGVVGSGVVKLIKNHQEELAHRLGCSVQVKSILVRDIEKVRDVSIEQTLLTTDPNDILRDPEVDVVVEVMGGIEESFQHILDAFSAKKHVVTANKDLVALHGPELQQAADKNHCDFYYEASVAGGIPILRGITDGLSSDRIQQVMGIVNGTTNYILTKMNNEGVSYENALKEAQELGFAESDPTADVEGLDAARKMAILGRLAFSTDIELSEVEVSGIKNLDLEDLKYGERLGYTMKLIGFASCEDGQVEVNVQPTLLSKDHPLADVKNEYNAVYVYGEAVGETMFYGPGAGSLPTATAVVSDLVTVIKNMKLGVSGHSAVKPRFKKELKTADNRLGQYYIRLHVKDEVGAFSTISSLFNTFNISFKRILQTPVKKHEVAEIILVTHQTSLETFNHSLHDLRNLDVVMEVKSYYKVEGDVEREMAGVTKTL</sequence>
<feature type="binding site" evidence="17">
    <location>
        <begin position="10"/>
        <end position="17"/>
    </location>
    <ligand>
        <name>NADP(+)</name>
        <dbReference type="ChEBI" id="CHEBI:58349"/>
    </ligand>
</feature>
<gene>
    <name evidence="21" type="ORF">OPHB3_0434</name>
</gene>
<dbReference type="SUPFAM" id="SSF51735">
    <property type="entry name" value="NAD(P)-binding Rossmann-fold domains"/>
    <property type="match status" value="1"/>
</dbReference>
<dbReference type="FunFam" id="3.40.50.720:FF:000062">
    <property type="entry name" value="Homoserine dehydrogenase"/>
    <property type="match status" value="1"/>
</dbReference>
<dbReference type="InterPro" id="IPR001342">
    <property type="entry name" value="HDH_cat"/>
</dbReference>
<dbReference type="GO" id="GO:0046872">
    <property type="term" value="F:metal ion binding"/>
    <property type="evidence" value="ECO:0007669"/>
    <property type="project" value="UniProtKB-KW"/>
</dbReference>
<feature type="active site" description="Proton donor" evidence="16">
    <location>
        <position position="206"/>
    </location>
</feature>
<reference evidence="22" key="1">
    <citation type="submission" date="2015-07" db="EMBL/GenBank/DDBJ databases">
        <title>Draft Genome Sequence of Oceanobacillus picturae Heshi-B3 that Was Isolated from Fermented Rice Bran with Aging Salted Mackerel, Which Was Named Heshiko as Traditional Fermented Seafood in Japan.</title>
        <authorList>
            <person name="Akuzawa S."/>
            <person name="Nakagawa J."/>
            <person name="Kanekatsu T."/>
            <person name="Kanesaki Y."/>
            <person name="Suzuki T."/>
        </authorList>
    </citation>
    <scope>NUCLEOTIDE SEQUENCE [LARGE SCALE GENOMIC DNA]</scope>
    <source>
        <strain evidence="22">Heshi-B3</strain>
    </source>
</reference>
<evidence type="ECO:0000256" key="4">
    <source>
        <dbReference type="ARBA" id="ARBA00006753"/>
    </source>
</evidence>
<evidence type="ECO:0000256" key="11">
    <source>
        <dbReference type="ARBA" id="ARBA00023002"/>
    </source>
</evidence>
<dbReference type="PANTHER" id="PTHR43331:SF1">
    <property type="entry name" value="HOMOSERINE DEHYDROGENASE"/>
    <property type="match status" value="1"/>
</dbReference>
<dbReference type="OrthoDB" id="9808167at2"/>
<comment type="pathway">
    <text evidence="3 18">Amino-acid biosynthesis; L-methionine biosynthesis via de novo pathway; L-homoserine from L-aspartate: step 3/3.</text>
</comment>
<reference evidence="21 22" key="2">
    <citation type="journal article" date="2016" name="Genome Announc.">
        <title>Draft Genome Sequence of Oceanobacillus picturae Heshi-B3, Isolated from Fermented Rice Bran in a Traditional Japanese Seafood Dish.</title>
        <authorList>
            <person name="Akuzawa S."/>
            <person name="Nagaoka J."/>
            <person name="Kanekatsu M."/>
            <person name="Kanesaki Y."/>
            <person name="Suzuki T."/>
        </authorList>
    </citation>
    <scope>NUCLEOTIDE SEQUENCE [LARGE SCALE GENOMIC DNA]</scope>
    <source>
        <strain evidence="21 22">Heshi-B3</strain>
    </source>
</reference>
<keyword evidence="13" id="KW-0915">Sodium</keyword>
<dbReference type="InterPro" id="IPR005106">
    <property type="entry name" value="Asp/hSer_DH_NAD-bd"/>
</dbReference>
<feature type="binding site" evidence="17">
    <location>
        <position position="191"/>
    </location>
    <ligand>
        <name>L-homoserine</name>
        <dbReference type="ChEBI" id="CHEBI:57476"/>
    </ligand>
</feature>
<dbReference type="PANTHER" id="PTHR43331">
    <property type="entry name" value="HOMOSERINE DEHYDROGENASE"/>
    <property type="match status" value="1"/>
</dbReference>
<dbReference type="PROSITE" id="PS51671">
    <property type="entry name" value="ACT"/>
    <property type="match status" value="1"/>
</dbReference>
<dbReference type="CDD" id="cd04881">
    <property type="entry name" value="ACT_HSDH-Hom"/>
    <property type="match status" value="1"/>
</dbReference>
<evidence type="ECO:0000256" key="12">
    <source>
        <dbReference type="ARBA" id="ARBA00023027"/>
    </source>
</evidence>
<feature type="domain" description="ACT" evidence="20">
    <location>
        <begin position="351"/>
        <end position="426"/>
    </location>
</feature>
<keyword evidence="9" id="KW-0479">Metal-binding</keyword>
<evidence type="ECO:0000256" key="5">
    <source>
        <dbReference type="ARBA" id="ARBA00013213"/>
    </source>
</evidence>
<dbReference type="SUPFAM" id="SSF55347">
    <property type="entry name" value="Glyceraldehyde-3-phosphate dehydrogenase-like, C-terminal domain"/>
    <property type="match status" value="1"/>
</dbReference>
<evidence type="ECO:0000256" key="3">
    <source>
        <dbReference type="ARBA" id="ARBA00005062"/>
    </source>
</evidence>
<dbReference type="GO" id="GO:0009086">
    <property type="term" value="P:methionine biosynthetic process"/>
    <property type="evidence" value="ECO:0007669"/>
    <property type="project" value="UniProtKB-KW"/>
</dbReference>
<keyword evidence="12" id="KW-0520">NAD</keyword>
<dbReference type="InterPro" id="IPR002912">
    <property type="entry name" value="ACT_dom"/>
</dbReference>
<keyword evidence="11 18" id="KW-0560">Oxidoreductase</keyword>
<evidence type="ECO:0000256" key="7">
    <source>
        <dbReference type="ARBA" id="ARBA00022605"/>
    </source>
</evidence>
<feature type="binding site" evidence="17">
    <location>
        <position position="106"/>
    </location>
    <ligand>
        <name>NADPH</name>
        <dbReference type="ChEBI" id="CHEBI:57783"/>
    </ligand>
</feature>
<evidence type="ECO:0000256" key="15">
    <source>
        <dbReference type="ARBA" id="ARBA00048841"/>
    </source>
</evidence>
<evidence type="ECO:0000256" key="17">
    <source>
        <dbReference type="PIRSR" id="PIRSR000098-2"/>
    </source>
</evidence>
<dbReference type="InterPro" id="IPR036291">
    <property type="entry name" value="NAD(P)-bd_dom_sf"/>
</dbReference>
<dbReference type="AlphaFoldDB" id="A0A0U9H246"/>
<dbReference type="Gene3D" id="3.40.50.720">
    <property type="entry name" value="NAD(P)-binding Rossmann-like Domain"/>
    <property type="match status" value="1"/>
</dbReference>
<comment type="cofactor">
    <cofactor evidence="1">
        <name>a metal cation</name>
        <dbReference type="ChEBI" id="CHEBI:25213"/>
    </cofactor>
</comment>
<evidence type="ECO:0000313" key="21">
    <source>
        <dbReference type="EMBL" id="GAQ16511.1"/>
    </source>
</evidence>
<dbReference type="UniPathway" id="UPA00050">
    <property type="reaction ID" value="UER00063"/>
</dbReference>
<dbReference type="InterPro" id="IPR045865">
    <property type="entry name" value="ACT-like_dom_sf"/>
</dbReference>
<name>A0A0U9H246_9BACI</name>
<proteinExistence type="inferred from homology"/>
<dbReference type="EC" id="1.1.1.3" evidence="5 18"/>
<keyword evidence="10 17" id="KW-0521">NADP</keyword>
<keyword evidence="8 18" id="KW-0791">Threonine biosynthesis</keyword>